<organism evidence="2 3">
    <name type="scientific">Aquarana catesbeiana</name>
    <name type="common">American bullfrog</name>
    <name type="synonym">Rana catesbeiana</name>
    <dbReference type="NCBI Taxonomy" id="8400"/>
    <lineage>
        <taxon>Eukaryota</taxon>
        <taxon>Metazoa</taxon>
        <taxon>Chordata</taxon>
        <taxon>Craniata</taxon>
        <taxon>Vertebrata</taxon>
        <taxon>Euteleostomi</taxon>
        <taxon>Amphibia</taxon>
        <taxon>Batrachia</taxon>
        <taxon>Anura</taxon>
        <taxon>Neobatrachia</taxon>
        <taxon>Ranoidea</taxon>
        <taxon>Ranidae</taxon>
        <taxon>Aquarana</taxon>
    </lineage>
</organism>
<sequence length="96" mass="11456">MLIETRETTQIVFSYIFCLCCATQGLQIFIFYTLKSPLFLEKVAVGIRLFNSCKLYMHSDKYWVNRIQKQKTQLYNEYFRNVSESTAQLFSDNKKE</sequence>
<dbReference type="Gene3D" id="1.20.1070.10">
    <property type="entry name" value="Rhodopsin 7-helix transmembrane proteins"/>
    <property type="match status" value="1"/>
</dbReference>
<keyword evidence="1" id="KW-0472">Membrane</keyword>
<accession>A0A2G9S4Y8</accession>
<dbReference type="Proteomes" id="UP000228934">
    <property type="component" value="Unassembled WGS sequence"/>
</dbReference>
<proteinExistence type="predicted"/>
<dbReference type="EMBL" id="KV925956">
    <property type="protein sequence ID" value="PIO35145.1"/>
    <property type="molecule type" value="Genomic_DNA"/>
</dbReference>
<evidence type="ECO:0000313" key="3">
    <source>
        <dbReference type="Proteomes" id="UP000228934"/>
    </source>
</evidence>
<evidence type="ECO:0000256" key="1">
    <source>
        <dbReference type="SAM" id="Phobius"/>
    </source>
</evidence>
<keyword evidence="1" id="KW-1133">Transmembrane helix</keyword>
<evidence type="ECO:0000313" key="2">
    <source>
        <dbReference type="EMBL" id="PIO35145.1"/>
    </source>
</evidence>
<protein>
    <submittedName>
        <fullName evidence="2">Uncharacterized protein</fullName>
    </submittedName>
</protein>
<feature type="transmembrane region" description="Helical" evidence="1">
    <location>
        <begin position="12"/>
        <end position="34"/>
    </location>
</feature>
<gene>
    <name evidence="2" type="ORF">AB205_0214470</name>
</gene>
<keyword evidence="3" id="KW-1185">Reference proteome</keyword>
<name>A0A2G9S4Y8_AQUCT</name>
<dbReference type="OrthoDB" id="1100386at2759"/>
<keyword evidence="1" id="KW-0812">Transmembrane</keyword>
<reference evidence="3" key="1">
    <citation type="journal article" date="2017" name="Nat. Commun.">
        <title>The North American bullfrog draft genome provides insight into hormonal regulation of long noncoding RNA.</title>
        <authorList>
            <person name="Hammond S.A."/>
            <person name="Warren R.L."/>
            <person name="Vandervalk B.P."/>
            <person name="Kucuk E."/>
            <person name="Khan H."/>
            <person name="Gibb E.A."/>
            <person name="Pandoh P."/>
            <person name="Kirk H."/>
            <person name="Zhao Y."/>
            <person name="Jones M."/>
            <person name="Mungall A.J."/>
            <person name="Coope R."/>
            <person name="Pleasance S."/>
            <person name="Moore R.A."/>
            <person name="Holt R.A."/>
            <person name="Round J.M."/>
            <person name="Ohora S."/>
            <person name="Walle B.V."/>
            <person name="Veldhoen N."/>
            <person name="Helbing C.C."/>
            <person name="Birol I."/>
        </authorList>
    </citation>
    <scope>NUCLEOTIDE SEQUENCE [LARGE SCALE GENOMIC DNA]</scope>
</reference>
<dbReference type="AlphaFoldDB" id="A0A2G9S4Y8"/>